<dbReference type="InParanoid" id="A0A251S231"/>
<evidence type="ECO:0000313" key="1">
    <source>
        <dbReference type="EMBL" id="OTF92757.1"/>
    </source>
</evidence>
<accession>A0A251S231</accession>
<sequence>MTRKLECYSCTLANTRFWNDTTESRYASFAQEYQIVRTLLVDVVDPLLVYLSNILSAEQTQIVRYMELAQRGAGRCGQGS</sequence>
<proteinExistence type="predicted"/>
<dbReference type="Proteomes" id="UP000215914">
    <property type="component" value="Chromosome 16"/>
</dbReference>
<name>A0A251S231_HELAN</name>
<gene>
    <name evidence="1" type="ORF">HannXRQ_Chr16g0525381</name>
</gene>
<reference evidence="2" key="1">
    <citation type="journal article" date="2017" name="Nature">
        <title>The sunflower genome provides insights into oil metabolism, flowering and Asterid evolution.</title>
        <authorList>
            <person name="Badouin H."/>
            <person name="Gouzy J."/>
            <person name="Grassa C.J."/>
            <person name="Murat F."/>
            <person name="Staton S.E."/>
            <person name="Cottret L."/>
            <person name="Lelandais-Briere C."/>
            <person name="Owens G.L."/>
            <person name="Carrere S."/>
            <person name="Mayjonade B."/>
            <person name="Legrand L."/>
            <person name="Gill N."/>
            <person name="Kane N.C."/>
            <person name="Bowers J.E."/>
            <person name="Hubner S."/>
            <person name="Bellec A."/>
            <person name="Berard A."/>
            <person name="Berges H."/>
            <person name="Blanchet N."/>
            <person name="Boniface M.C."/>
            <person name="Brunel D."/>
            <person name="Catrice O."/>
            <person name="Chaidir N."/>
            <person name="Claudel C."/>
            <person name="Donnadieu C."/>
            <person name="Faraut T."/>
            <person name="Fievet G."/>
            <person name="Helmstetter N."/>
            <person name="King M."/>
            <person name="Knapp S.J."/>
            <person name="Lai Z."/>
            <person name="Le Paslier M.C."/>
            <person name="Lippi Y."/>
            <person name="Lorenzon L."/>
            <person name="Mandel J.R."/>
            <person name="Marage G."/>
            <person name="Marchand G."/>
            <person name="Marquand E."/>
            <person name="Bret-Mestries E."/>
            <person name="Morien E."/>
            <person name="Nambeesan S."/>
            <person name="Nguyen T."/>
            <person name="Pegot-Espagnet P."/>
            <person name="Pouilly N."/>
            <person name="Raftis F."/>
            <person name="Sallet E."/>
            <person name="Schiex T."/>
            <person name="Thomas J."/>
            <person name="Vandecasteele C."/>
            <person name="Vares D."/>
            <person name="Vear F."/>
            <person name="Vautrin S."/>
            <person name="Crespi M."/>
            <person name="Mangin B."/>
            <person name="Burke J.M."/>
            <person name="Salse J."/>
            <person name="Munos S."/>
            <person name="Vincourt P."/>
            <person name="Rieseberg L.H."/>
            <person name="Langlade N.B."/>
        </authorList>
    </citation>
    <scope>NUCLEOTIDE SEQUENCE [LARGE SCALE GENOMIC DNA]</scope>
    <source>
        <strain evidence="2">cv. SF193</strain>
    </source>
</reference>
<evidence type="ECO:0000313" key="2">
    <source>
        <dbReference type="Proteomes" id="UP000215914"/>
    </source>
</evidence>
<dbReference type="AlphaFoldDB" id="A0A251S231"/>
<dbReference type="EMBL" id="CM007905">
    <property type="protein sequence ID" value="OTF92757.1"/>
    <property type="molecule type" value="Genomic_DNA"/>
</dbReference>
<protein>
    <submittedName>
        <fullName evidence="1">Uncharacterized protein</fullName>
    </submittedName>
</protein>
<keyword evidence="2" id="KW-1185">Reference proteome</keyword>
<organism evidence="1 2">
    <name type="scientific">Helianthus annuus</name>
    <name type="common">Common sunflower</name>
    <dbReference type="NCBI Taxonomy" id="4232"/>
    <lineage>
        <taxon>Eukaryota</taxon>
        <taxon>Viridiplantae</taxon>
        <taxon>Streptophyta</taxon>
        <taxon>Embryophyta</taxon>
        <taxon>Tracheophyta</taxon>
        <taxon>Spermatophyta</taxon>
        <taxon>Magnoliopsida</taxon>
        <taxon>eudicotyledons</taxon>
        <taxon>Gunneridae</taxon>
        <taxon>Pentapetalae</taxon>
        <taxon>asterids</taxon>
        <taxon>campanulids</taxon>
        <taxon>Asterales</taxon>
        <taxon>Asteraceae</taxon>
        <taxon>Asteroideae</taxon>
        <taxon>Heliantheae alliance</taxon>
        <taxon>Heliantheae</taxon>
        <taxon>Helianthus</taxon>
    </lineage>
</organism>